<feature type="region of interest" description="Disordered" evidence="4">
    <location>
        <begin position="17"/>
        <end position="48"/>
    </location>
</feature>
<dbReference type="GO" id="GO:0003700">
    <property type="term" value="F:DNA-binding transcription factor activity"/>
    <property type="evidence" value="ECO:0007669"/>
    <property type="project" value="InterPro"/>
</dbReference>
<dbReference type="Proteomes" id="UP001304340">
    <property type="component" value="Chromosome"/>
</dbReference>
<dbReference type="InterPro" id="IPR050204">
    <property type="entry name" value="AraC_XylS_family_regulators"/>
</dbReference>
<dbReference type="PROSITE" id="PS01124">
    <property type="entry name" value="HTH_ARAC_FAMILY_2"/>
    <property type="match status" value="1"/>
</dbReference>
<gene>
    <name evidence="6" type="ORF">SANBI_001682</name>
</gene>
<evidence type="ECO:0000256" key="2">
    <source>
        <dbReference type="ARBA" id="ARBA00023125"/>
    </source>
</evidence>
<dbReference type="InterPro" id="IPR046532">
    <property type="entry name" value="DUF6597"/>
</dbReference>
<accession>A0AAF0ZAN6</accession>
<protein>
    <submittedName>
        <fullName evidence="6">Helix-turn-helix domain-containing protein</fullName>
    </submittedName>
</protein>
<keyword evidence="3" id="KW-0804">Transcription</keyword>
<dbReference type="InterPro" id="IPR018060">
    <property type="entry name" value="HTH_AraC"/>
</dbReference>
<dbReference type="Pfam" id="PF20240">
    <property type="entry name" value="DUF6597"/>
    <property type="match status" value="1"/>
</dbReference>
<evidence type="ECO:0000256" key="1">
    <source>
        <dbReference type="ARBA" id="ARBA00023015"/>
    </source>
</evidence>
<proteinExistence type="predicted"/>
<evidence type="ECO:0000313" key="7">
    <source>
        <dbReference type="Proteomes" id="UP001304340"/>
    </source>
</evidence>
<sequence length="286" mass="29140">MYSERPAQLRGAALWQVTAGSPGPAGAMQGRSGPTDDGPTASSASADPMPLAAHEATPTLAATGSASASESASAELVLPDACMDIVWTGGRLVVAGPDTRAHSVEMRAGEVAAGLRLAPGTAPALLGVVAHELRDQRVPLDEVWSARVSRGVAEAVERAAPGGPGAVATAIEGVVLALSPRQQGVSGQMMLTMSARGAEVSEIARETGWSERQLRRHSHELFGYGLATLRRVLRLQAAVRLAGTETSLAAVAGGAGYSDQAHLARDVRALTGTTPTALFAGRMAAG</sequence>
<dbReference type="Pfam" id="PF12833">
    <property type="entry name" value="HTH_18"/>
    <property type="match status" value="1"/>
</dbReference>
<dbReference type="AlphaFoldDB" id="A0AAF0ZAN6"/>
<dbReference type="Gene3D" id="1.10.10.60">
    <property type="entry name" value="Homeodomain-like"/>
    <property type="match status" value="1"/>
</dbReference>
<dbReference type="GO" id="GO:0043565">
    <property type="term" value="F:sequence-specific DNA binding"/>
    <property type="evidence" value="ECO:0007669"/>
    <property type="project" value="InterPro"/>
</dbReference>
<reference evidence="7" key="1">
    <citation type="submission" date="2023-11" db="EMBL/GenBank/DDBJ databases">
        <authorList>
            <person name="Helweg L.P."/>
            <person name="Kiel A."/>
            <person name="Hitz F."/>
            <person name="Ruckert-Reed C."/>
            <person name="Busche T."/>
            <person name="Kaltschmidt B."/>
            <person name="Kaltschmidt C."/>
        </authorList>
    </citation>
    <scope>NUCLEOTIDE SEQUENCE [LARGE SCALE GENOMIC DNA]</scope>
    <source>
        <strain evidence="7">4.1</strain>
    </source>
</reference>
<dbReference type="PANTHER" id="PTHR46796:SF15">
    <property type="entry name" value="BLL1074 PROTEIN"/>
    <property type="match status" value="1"/>
</dbReference>
<evidence type="ECO:0000256" key="4">
    <source>
        <dbReference type="SAM" id="MobiDB-lite"/>
    </source>
</evidence>
<dbReference type="KEGG" id="sbil:SANBI_001682"/>
<name>A0AAF0ZAN6_9MICO</name>
<keyword evidence="7" id="KW-1185">Reference proteome</keyword>
<organism evidence="6 7">
    <name type="scientific">Sanguibacter biliveldensis</name>
    <dbReference type="NCBI Taxonomy" id="3030830"/>
    <lineage>
        <taxon>Bacteria</taxon>
        <taxon>Bacillati</taxon>
        <taxon>Actinomycetota</taxon>
        <taxon>Actinomycetes</taxon>
        <taxon>Micrococcales</taxon>
        <taxon>Sanguibacteraceae</taxon>
        <taxon>Sanguibacter</taxon>
    </lineage>
</organism>
<feature type="domain" description="HTH araC/xylS-type" evidence="5">
    <location>
        <begin position="183"/>
        <end position="281"/>
    </location>
</feature>
<dbReference type="RefSeq" id="WP_319160750.1">
    <property type="nucleotide sequence ID" value="NZ_CP138359.1"/>
</dbReference>
<evidence type="ECO:0000259" key="5">
    <source>
        <dbReference type="PROSITE" id="PS01124"/>
    </source>
</evidence>
<evidence type="ECO:0000313" key="6">
    <source>
        <dbReference type="EMBL" id="WPF83969.1"/>
    </source>
</evidence>
<dbReference type="SMART" id="SM00342">
    <property type="entry name" value="HTH_ARAC"/>
    <property type="match status" value="1"/>
</dbReference>
<dbReference type="EMBL" id="CP138359">
    <property type="protein sequence ID" value="WPF83969.1"/>
    <property type="molecule type" value="Genomic_DNA"/>
</dbReference>
<dbReference type="PANTHER" id="PTHR46796">
    <property type="entry name" value="HTH-TYPE TRANSCRIPTIONAL ACTIVATOR RHAS-RELATED"/>
    <property type="match status" value="1"/>
</dbReference>
<keyword evidence="1" id="KW-0805">Transcription regulation</keyword>
<evidence type="ECO:0000256" key="3">
    <source>
        <dbReference type="ARBA" id="ARBA00023163"/>
    </source>
</evidence>
<keyword evidence="2" id="KW-0238">DNA-binding</keyword>